<organism evidence="5 6">
    <name type="scientific">Glaciecola punicea ACAM 611</name>
    <dbReference type="NCBI Taxonomy" id="1121923"/>
    <lineage>
        <taxon>Bacteria</taxon>
        <taxon>Pseudomonadati</taxon>
        <taxon>Pseudomonadota</taxon>
        <taxon>Gammaproteobacteria</taxon>
        <taxon>Alteromonadales</taxon>
        <taxon>Alteromonadaceae</taxon>
        <taxon>Glaciecola</taxon>
    </lineage>
</organism>
<dbReference type="AlphaFoldDB" id="H5TCL7"/>
<reference evidence="5 6" key="1">
    <citation type="journal article" date="2012" name="J. Bacteriol.">
        <title>Genome sequence of proteorhodopsin-containing sea ice bacterium Glaciecola punicea ACAM 611T.</title>
        <authorList>
            <person name="Qin Q.-L."/>
            <person name="Xie B.-B."/>
            <person name="Shu Y.-L."/>
            <person name="Rong J.-C."/>
            <person name="Zhao D.-L."/>
            <person name="Zhang X.-Y."/>
            <person name="Chen X.-L."/>
            <person name="Zhou B.-C."/>
            <person name="Zhanga Y.-Z."/>
        </authorList>
    </citation>
    <scope>NUCLEOTIDE SEQUENCE [LARGE SCALE GENOMIC DNA]</scope>
    <source>
        <strain evidence="5 6">ACAM 611</strain>
    </source>
</reference>
<gene>
    <name evidence="5" type="primary">rlmA</name>
    <name evidence="5" type="ORF">GPUN_1929</name>
</gene>
<comment type="caution">
    <text evidence="5">The sequence shown here is derived from an EMBL/GenBank/DDBJ whole genome shotgun (WGS) entry which is preliminary data.</text>
</comment>
<dbReference type="GO" id="GO:0052911">
    <property type="term" value="F:23S rRNA (guanine(745)-N(1))-methyltransferase activity"/>
    <property type="evidence" value="ECO:0007669"/>
    <property type="project" value="UniProtKB-EC"/>
</dbReference>
<dbReference type="InterPro" id="IPR029063">
    <property type="entry name" value="SAM-dependent_MTases_sf"/>
</dbReference>
<feature type="binding site" evidence="2">
    <location>
        <begin position="111"/>
        <end position="112"/>
    </location>
    <ligand>
        <name>S-adenosyl-L-methionine</name>
        <dbReference type="ChEBI" id="CHEBI:59789"/>
    </ligand>
</feature>
<feature type="binding site" evidence="1">
    <location>
        <position position="31"/>
    </location>
    <ligand>
        <name>Zn(2+)</name>
        <dbReference type="ChEBI" id="CHEBI:29105"/>
    </ligand>
</feature>
<dbReference type="EMBL" id="BAET01000020">
    <property type="protein sequence ID" value="GAB56044.1"/>
    <property type="molecule type" value="Genomic_DNA"/>
</dbReference>
<dbReference type="Pfam" id="PF13847">
    <property type="entry name" value="Methyltransf_31"/>
    <property type="match status" value="1"/>
</dbReference>
<dbReference type="InterPro" id="IPR025714">
    <property type="entry name" value="Methyltranfer_dom"/>
</dbReference>
<dbReference type="SUPFAM" id="SSF53335">
    <property type="entry name" value="S-adenosyl-L-methionine-dependent methyltransferases"/>
    <property type="match status" value="1"/>
</dbReference>
<evidence type="ECO:0000259" key="3">
    <source>
        <dbReference type="Pfam" id="PF13847"/>
    </source>
</evidence>
<evidence type="ECO:0000313" key="6">
    <source>
        <dbReference type="Proteomes" id="UP000053586"/>
    </source>
</evidence>
<dbReference type="STRING" id="56804.BAE46_07210"/>
<dbReference type="Pfam" id="PF21302">
    <property type="entry name" value="Zn_ribbon_RlmA"/>
    <property type="match status" value="1"/>
</dbReference>
<proteinExistence type="predicted"/>
<dbReference type="PANTHER" id="PTHR43460">
    <property type="entry name" value="METHYLTRANSFERASE"/>
    <property type="match status" value="1"/>
</dbReference>
<accession>H5TCL7</accession>
<keyword evidence="5" id="KW-0489">Methyltransferase</keyword>
<protein>
    <submittedName>
        <fullName evidence="5">23S rRNA (Guanine745-N1)-methyltransferase</fullName>
        <ecNumber evidence="5">2.1.1.187</ecNumber>
    </submittedName>
</protein>
<feature type="binding site" evidence="1">
    <location>
        <position position="35"/>
    </location>
    <ligand>
        <name>Zn(2+)</name>
        <dbReference type="ChEBI" id="CHEBI:29105"/>
    </ligand>
</feature>
<dbReference type="InterPro" id="IPR048647">
    <property type="entry name" value="RlmA_N"/>
</dbReference>
<dbReference type="Proteomes" id="UP000053586">
    <property type="component" value="Unassembled WGS sequence"/>
</dbReference>
<keyword evidence="6" id="KW-1185">Reference proteome</keyword>
<dbReference type="EC" id="2.1.1.187" evidence="5"/>
<feature type="binding site" evidence="2">
    <location>
        <position position="212"/>
    </location>
    <ligand>
        <name>S-adenosyl-L-methionine</name>
        <dbReference type="ChEBI" id="CHEBI:59789"/>
    </ligand>
</feature>
<keyword evidence="1" id="KW-0479">Metal-binding</keyword>
<feature type="binding site" evidence="2">
    <location>
        <position position="77"/>
    </location>
    <ligand>
        <name>S-adenosyl-L-methionine</name>
        <dbReference type="ChEBI" id="CHEBI:59789"/>
    </ligand>
</feature>
<dbReference type="Gene3D" id="3.40.50.150">
    <property type="entry name" value="Vaccinia Virus protein VP39"/>
    <property type="match status" value="1"/>
</dbReference>
<evidence type="ECO:0000256" key="1">
    <source>
        <dbReference type="PIRSR" id="PIRSR018249-1"/>
    </source>
</evidence>
<sequence>MENKAPSCWRCPVCELPLRLNSTITARLWQCDNQHRFDIAKEGYVNLLQPQHKKSKAPGDSKEMVLARRAFLSQDHYLPLAQHVSEYLLSIFSKNAHTQNHLSVFDAGCGEGYYLSSIADYLLTNTFDNAGQTYSFCGIDIAKPAVQKAAKQAQIGSPDIFDFAVANAFNLPVLDDSQHAVIQIFAPSKPDEIHRILKTEGMWINVNPASEHLFELKNMVYDSPQKHIPETDNIEGFTLVSQQTLKFELILADAQQRQNLLMMTPFYWTISRDKKQKLLEELTSTHAHFDITVLRKQ</sequence>
<dbReference type="GO" id="GO:0046872">
    <property type="term" value="F:metal ion binding"/>
    <property type="evidence" value="ECO:0007669"/>
    <property type="project" value="UniProtKB-KW"/>
</dbReference>
<keyword evidence="2" id="KW-0949">S-adenosyl-L-methionine</keyword>
<dbReference type="eggNOG" id="COG0500">
    <property type="taxonomic scope" value="Bacteria"/>
</dbReference>
<name>H5TCL7_9ALTE</name>
<evidence type="ECO:0000313" key="5">
    <source>
        <dbReference type="EMBL" id="GAB56044.1"/>
    </source>
</evidence>
<dbReference type="CDD" id="cd02440">
    <property type="entry name" value="AdoMet_MTases"/>
    <property type="match status" value="1"/>
</dbReference>
<keyword evidence="5" id="KW-0808">Transferase</keyword>
<keyword evidence="1" id="KW-0862">Zinc</keyword>
<dbReference type="RefSeq" id="WP_006005769.1">
    <property type="nucleotide sequence ID" value="NZ_BAET01000020.1"/>
</dbReference>
<feature type="domain" description="23S rRNA (guanine(745)-N(1))-methyltransferase N-terminal" evidence="4">
    <location>
        <begin position="10"/>
        <end position="56"/>
    </location>
</feature>
<dbReference type="InterPro" id="IPR016718">
    <property type="entry name" value="rRNA_m1G-MeTrfase_A_prd"/>
</dbReference>
<feature type="domain" description="Methyltransferase" evidence="3">
    <location>
        <begin position="100"/>
        <end position="225"/>
    </location>
</feature>
<evidence type="ECO:0000259" key="4">
    <source>
        <dbReference type="Pfam" id="PF21302"/>
    </source>
</evidence>
<dbReference type="PANTHER" id="PTHR43460:SF1">
    <property type="entry name" value="METHYLTRANSFERASE TYPE 11 DOMAIN-CONTAINING PROTEIN"/>
    <property type="match status" value="1"/>
</dbReference>
<reference evidence="5 6" key="2">
    <citation type="journal article" date="2017" name="Antonie Van Leeuwenhoek">
        <title>Rhizobium rhizosphaerae sp. nov., a novel species isolated from rice rhizosphere.</title>
        <authorList>
            <person name="Zhao J.J."/>
            <person name="Zhang J."/>
            <person name="Zhang R.J."/>
            <person name="Zhang C.W."/>
            <person name="Yin H.Q."/>
            <person name="Zhang X.X."/>
        </authorList>
    </citation>
    <scope>NUCLEOTIDE SEQUENCE [LARGE SCALE GENOMIC DNA]</scope>
    <source>
        <strain evidence="5 6">ACAM 611</strain>
    </source>
</reference>
<dbReference type="PIRSF" id="PIRSF018249">
    <property type="entry name" value="MyrA_prd"/>
    <property type="match status" value="1"/>
</dbReference>
<evidence type="ECO:0000256" key="2">
    <source>
        <dbReference type="PIRSR" id="PIRSR018249-2"/>
    </source>
</evidence>
<dbReference type="InterPro" id="IPR052939">
    <property type="entry name" value="23S_rRNA_MeTrnsfrase_RlmA"/>
</dbReference>